<dbReference type="AlphaFoldDB" id="A0AAJ6VXV2"/>
<dbReference type="NCBIfam" id="TIGR01229">
    <property type="entry name" value="rocF_arginase"/>
    <property type="match status" value="1"/>
</dbReference>
<evidence type="ECO:0000256" key="8">
    <source>
        <dbReference type="ARBA" id="ARBA00023211"/>
    </source>
</evidence>
<protein>
    <recommendedName>
        <fullName evidence="3 12">Arginase</fullName>
        <ecNumber evidence="2 12">3.5.3.1</ecNumber>
    </recommendedName>
</protein>
<dbReference type="GeneID" id="100906943"/>
<organism evidence="13 14">
    <name type="scientific">Galendromus occidentalis</name>
    <name type="common">western predatory mite</name>
    <dbReference type="NCBI Taxonomy" id="34638"/>
    <lineage>
        <taxon>Eukaryota</taxon>
        <taxon>Metazoa</taxon>
        <taxon>Ecdysozoa</taxon>
        <taxon>Arthropoda</taxon>
        <taxon>Chelicerata</taxon>
        <taxon>Arachnida</taxon>
        <taxon>Acari</taxon>
        <taxon>Parasitiformes</taxon>
        <taxon>Mesostigmata</taxon>
        <taxon>Gamasina</taxon>
        <taxon>Phytoseioidea</taxon>
        <taxon>Phytoseiidae</taxon>
        <taxon>Typhlodrominae</taxon>
        <taxon>Galendromus</taxon>
    </lineage>
</organism>
<keyword evidence="7 12" id="KW-0378">Hydrolase</keyword>
<feature type="binding site" evidence="10">
    <location>
        <position position="138"/>
    </location>
    <ligand>
        <name>Mn(2+)</name>
        <dbReference type="ChEBI" id="CHEBI:29035"/>
        <label>1</label>
    </ligand>
</feature>
<keyword evidence="8 10" id="KW-0464">Manganese</keyword>
<keyword evidence="13" id="KW-1185">Reference proteome</keyword>
<gene>
    <name evidence="14" type="primary">LOC100906943</name>
</gene>
<feature type="binding site" evidence="10">
    <location>
        <position position="111"/>
    </location>
    <ligand>
        <name>Mn(2+)</name>
        <dbReference type="ChEBI" id="CHEBI:29035"/>
        <label>1</label>
    </ligand>
</feature>
<comment type="pathway">
    <text evidence="1 12">Nitrogen metabolism; urea cycle; L-ornithine and urea from L-arginine: step 1/1.</text>
</comment>
<dbReference type="EC" id="3.5.3.1" evidence="2 12"/>
<dbReference type="PANTHER" id="PTHR43782:SF3">
    <property type="entry name" value="ARGINASE"/>
    <property type="match status" value="1"/>
</dbReference>
<proteinExistence type="inferred from homology"/>
<dbReference type="SUPFAM" id="SSF52768">
    <property type="entry name" value="Arginase/deacetylase"/>
    <property type="match status" value="1"/>
</dbReference>
<evidence type="ECO:0000256" key="1">
    <source>
        <dbReference type="ARBA" id="ARBA00005098"/>
    </source>
</evidence>
<reference evidence="14" key="1">
    <citation type="submission" date="2025-08" db="UniProtKB">
        <authorList>
            <consortium name="RefSeq"/>
        </authorList>
    </citation>
    <scope>IDENTIFICATION</scope>
</reference>
<evidence type="ECO:0000256" key="11">
    <source>
        <dbReference type="PROSITE-ProRule" id="PRU00742"/>
    </source>
</evidence>
<dbReference type="RefSeq" id="XP_003744234.1">
    <property type="nucleotide sequence ID" value="XM_003744186.1"/>
</dbReference>
<sequence length="336" mass="37121">MTRVARFSRFHVLRRHFSTAIPKTVGVLGLPFWRGQRKNGTELAPEELRRRGLLDEISNTSEPRDFGDVDFDQCGETDQLRYMAESAKLVRRSVKASLERCAVLVNIGGDHSVGMGTVAGHADFAQSLGKDVAVLWVDAHADINTPSTSLTGSWHGMPLSFTLHQMTKYLPPLKEFSGWTPTVAAESIAFIGLRDLDPSERLFLDRLRITSFSIRDVDSLGMKRVAEMALQAVNSRGDKSLHVSFDIDALDPTQARSTGTPVAGGLTLREAAVLAETVVSTQTLRVLDMVEVNPRLGSPTDVESTMDAAKKVITWMLGHRREGRQPDQLSEEIRLK</sequence>
<name>A0AAJ6VXV2_9ACAR</name>
<evidence type="ECO:0000256" key="12">
    <source>
        <dbReference type="RuleBase" id="RU361159"/>
    </source>
</evidence>
<accession>A0AAJ6VXV2</accession>
<feature type="binding site" evidence="10">
    <location>
        <position position="142"/>
    </location>
    <ligand>
        <name>Mn(2+)</name>
        <dbReference type="ChEBI" id="CHEBI:29035"/>
        <label>1</label>
    </ligand>
</feature>
<dbReference type="Pfam" id="PF00491">
    <property type="entry name" value="Arginase"/>
    <property type="match status" value="1"/>
</dbReference>
<comment type="catalytic activity">
    <reaction evidence="9 12">
        <text>L-arginine + H2O = urea + L-ornithine</text>
        <dbReference type="Rhea" id="RHEA:20569"/>
        <dbReference type="ChEBI" id="CHEBI:15377"/>
        <dbReference type="ChEBI" id="CHEBI:16199"/>
        <dbReference type="ChEBI" id="CHEBI:32682"/>
        <dbReference type="ChEBI" id="CHEBI:46911"/>
        <dbReference type="EC" id="3.5.3.1"/>
    </reaction>
</comment>
<dbReference type="PRINTS" id="PR00116">
    <property type="entry name" value="ARGINASE"/>
</dbReference>
<dbReference type="GO" id="GO:0004053">
    <property type="term" value="F:arginase activity"/>
    <property type="evidence" value="ECO:0007669"/>
    <property type="project" value="UniProtKB-EC"/>
</dbReference>
<dbReference type="KEGG" id="goe:100906943"/>
<dbReference type="GO" id="GO:0005634">
    <property type="term" value="C:nucleus"/>
    <property type="evidence" value="ECO:0007669"/>
    <property type="project" value="TreeGrafter"/>
</dbReference>
<comment type="similarity">
    <text evidence="11 12">Belongs to the arginase family.</text>
</comment>
<dbReference type="InterPro" id="IPR014033">
    <property type="entry name" value="Arginase"/>
</dbReference>
<evidence type="ECO:0000256" key="9">
    <source>
        <dbReference type="ARBA" id="ARBA00047391"/>
    </source>
</evidence>
<evidence type="ECO:0000256" key="2">
    <source>
        <dbReference type="ARBA" id="ARBA00012168"/>
    </source>
</evidence>
<evidence type="ECO:0000256" key="6">
    <source>
        <dbReference type="ARBA" id="ARBA00022723"/>
    </source>
</evidence>
<dbReference type="PIRSF" id="PIRSF036979">
    <property type="entry name" value="Arginase"/>
    <property type="match status" value="1"/>
</dbReference>
<keyword evidence="4 12" id="KW-0835">Urea cycle</keyword>
<feature type="binding site" evidence="10">
    <location>
        <position position="246"/>
    </location>
    <ligand>
        <name>Mn(2+)</name>
        <dbReference type="ChEBI" id="CHEBI:29035"/>
        <label>1</label>
    </ligand>
</feature>
<feature type="binding site" evidence="10">
    <location>
        <position position="140"/>
    </location>
    <ligand>
        <name>Mn(2+)</name>
        <dbReference type="ChEBI" id="CHEBI:29035"/>
        <label>1</label>
    </ligand>
</feature>
<feature type="binding site" evidence="10">
    <location>
        <position position="248"/>
    </location>
    <ligand>
        <name>Mn(2+)</name>
        <dbReference type="ChEBI" id="CHEBI:29035"/>
        <label>1</label>
    </ligand>
</feature>
<dbReference type="CTD" id="46717"/>
<evidence type="ECO:0000256" key="5">
    <source>
        <dbReference type="ARBA" id="ARBA00022503"/>
    </source>
</evidence>
<evidence type="ECO:0000256" key="3">
    <source>
        <dbReference type="ARBA" id="ARBA00018123"/>
    </source>
</evidence>
<keyword evidence="6 10" id="KW-0479">Metal-binding</keyword>
<evidence type="ECO:0000313" key="14">
    <source>
        <dbReference type="RefSeq" id="XP_003744234.1"/>
    </source>
</evidence>
<dbReference type="PROSITE" id="PS51409">
    <property type="entry name" value="ARGINASE_2"/>
    <property type="match status" value="1"/>
</dbReference>
<dbReference type="CDD" id="cd09989">
    <property type="entry name" value="Arginase"/>
    <property type="match status" value="1"/>
</dbReference>
<dbReference type="GO" id="GO:0006525">
    <property type="term" value="P:arginine metabolic process"/>
    <property type="evidence" value="ECO:0007669"/>
    <property type="project" value="UniProtKB-KW"/>
</dbReference>
<dbReference type="Gene3D" id="3.40.800.10">
    <property type="entry name" value="Ureohydrolase domain"/>
    <property type="match status" value="1"/>
</dbReference>
<dbReference type="FunFam" id="3.40.800.10:FF:000012">
    <property type="entry name" value="Arginase"/>
    <property type="match status" value="1"/>
</dbReference>
<dbReference type="InterPro" id="IPR006035">
    <property type="entry name" value="Ureohydrolase"/>
</dbReference>
<evidence type="ECO:0000256" key="7">
    <source>
        <dbReference type="ARBA" id="ARBA00022801"/>
    </source>
</evidence>
<dbReference type="InterPro" id="IPR023696">
    <property type="entry name" value="Ureohydrolase_dom_sf"/>
</dbReference>
<evidence type="ECO:0000313" key="13">
    <source>
        <dbReference type="Proteomes" id="UP000694867"/>
    </source>
</evidence>
<comment type="cofactor">
    <cofactor evidence="10 12">
        <name>Mn(2+)</name>
        <dbReference type="ChEBI" id="CHEBI:29035"/>
    </cofactor>
    <text evidence="10 12">Binds 2 manganese ions per subunit.</text>
</comment>
<keyword evidence="5 12" id="KW-0056">Arginine metabolism</keyword>
<dbReference type="GO" id="GO:0005829">
    <property type="term" value="C:cytosol"/>
    <property type="evidence" value="ECO:0007669"/>
    <property type="project" value="TreeGrafter"/>
</dbReference>
<dbReference type="GO" id="GO:0030145">
    <property type="term" value="F:manganese ion binding"/>
    <property type="evidence" value="ECO:0007669"/>
    <property type="project" value="TreeGrafter"/>
</dbReference>
<dbReference type="GO" id="GO:0000050">
    <property type="term" value="P:urea cycle"/>
    <property type="evidence" value="ECO:0007669"/>
    <property type="project" value="UniProtKB-KW"/>
</dbReference>
<evidence type="ECO:0000256" key="10">
    <source>
        <dbReference type="PIRSR" id="PIRSR036979-1"/>
    </source>
</evidence>
<evidence type="ECO:0000256" key="4">
    <source>
        <dbReference type="ARBA" id="ARBA00022436"/>
    </source>
</evidence>
<dbReference type="Proteomes" id="UP000694867">
    <property type="component" value="Unplaced"/>
</dbReference>
<dbReference type="PANTHER" id="PTHR43782">
    <property type="entry name" value="ARGINASE"/>
    <property type="match status" value="1"/>
</dbReference>